<accession>A0ABR4ERF6</accession>
<dbReference type="SUPFAM" id="SSF144232">
    <property type="entry name" value="HIT/MYND zinc finger-like"/>
    <property type="match status" value="1"/>
</dbReference>
<dbReference type="InterPro" id="IPR052839">
    <property type="entry name" value="Mito_gene_expr_regulator"/>
</dbReference>
<proteinExistence type="predicted"/>
<evidence type="ECO:0000256" key="3">
    <source>
        <dbReference type="ARBA" id="ARBA00022833"/>
    </source>
</evidence>
<name>A0ABR4ERF6_9PEZI</name>
<sequence>MDATGVSRPSASVEDRQVGLHTNYANRERLLDAGTGGAPIGVPNIPLLAIRGWLCIRCLAHKPDLKACSACKRVRYCSERCQKVDWRCLHKQHCEAFRQINDLDGDGTSANARPQSWGPLCDWLNMHMNVLAEITDKTASSIFGCQPYCNTCYCSEYQLRVHQKVTLESCKNCHVSFKCQECQAWNHSNQTCEFYQLFSSEEFFAVDLFNETGDATKKSPVPVPSKTFTEMTSLNGWFDYFKRLHGRQEIGAFVEPNHFSFAPSHGASMSARSSNGIEKIYLNYWAELRAATGSGSISLTIANALYVGLPDLRAKTSLLIHIVGAASREYGAMMMFEEILHLFPNLKTIKTVLIGHQTPKNTGKDGKGESHGFVEHDCCPQCSGQGRERFVAMYRGSYHDFANIKQYAKPDLAVLFHSGRTQCEVESWAPTIRFLVDQDIVTACTTYTKREAVEEVVQLKRDLDAKIIQRFEENKWKSLIPLLETGDGAEHSAYYGDYYWYMFRGKT</sequence>
<dbReference type="PANTHER" id="PTHR46920:SF1">
    <property type="entry name" value="PROTEIN MSS51 HOMOLOG, MITOCHONDRIAL-RELATED"/>
    <property type="match status" value="1"/>
</dbReference>
<keyword evidence="2 4" id="KW-0863">Zinc-finger</keyword>
<keyword evidence="3" id="KW-0862">Zinc</keyword>
<evidence type="ECO:0000256" key="2">
    <source>
        <dbReference type="ARBA" id="ARBA00022771"/>
    </source>
</evidence>
<organism evidence="6 7">
    <name type="scientific">Diaporthe vaccinii</name>
    <dbReference type="NCBI Taxonomy" id="105482"/>
    <lineage>
        <taxon>Eukaryota</taxon>
        <taxon>Fungi</taxon>
        <taxon>Dikarya</taxon>
        <taxon>Ascomycota</taxon>
        <taxon>Pezizomycotina</taxon>
        <taxon>Sordariomycetes</taxon>
        <taxon>Sordariomycetidae</taxon>
        <taxon>Diaporthales</taxon>
        <taxon>Diaporthaceae</taxon>
        <taxon>Diaporthe</taxon>
        <taxon>Diaporthe eres species complex</taxon>
    </lineage>
</organism>
<dbReference type="InterPro" id="IPR046824">
    <property type="entry name" value="Mss51-like_C"/>
</dbReference>
<dbReference type="PROSITE" id="PS50865">
    <property type="entry name" value="ZF_MYND_2"/>
    <property type="match status" value="1"/>
</dbReference>
<keyword evidence="7" id="KW-1185">Reference proteome</keyword>
<feature type="domain" description="MYND-type" evidence="5">
    <location>
        <begin position="55"/>
        <end position="94"/>
    </location>
</feature>
<evidence type="ECO:0000256" key="1">
    <source>
        <dbReference type="ARBA" id="ARBA00022723"/>
    </source>
</evidence>
<dbReference type="InterPro" id="IPR002893">
    <property type="entry name" value="Znf_MYND"/>
</dbReference>
<dbReference type="Pfam" id="PF20179">
    <property type="entry name" value="MSS51_C"/>
    <property type="match status" value="1"/>
</dbReference>
<comment type="caution">
    <text evidence="6">The sequence shown here is derived from an EMBL/GenBank/DDBJ whole genome shotgun (WGS) entry which is preliminary data.</text>
</comment>
<dbReference type="Gene3D" id="6.10.140.2220">
    <property type="match status" value="1"/>
</dbReference>
<evidence type="ECO:0000313" key="7">
    <source>
        <dbReference type="Proteomes" id="UP001600888"/>
    </source>
</evidence>
<dbReference type="PANTHER" id="PTHR46920">
    <property type="match status" value="1"/>
</dbReference>
<dbReference type="Pfam" id="PF01753">
    <property type="entry name" value="zf-MYND"/>
    <property type="match status" value="1"/>
</dbReference>
<evidence type="ECO:0000259" key="5">
    <source>
        <dbReference type="PROSITE" id="PS50865"/>
    </source>
</evidence>
<protein>
    <recommendedName>
        <fullName evidence="5">MYND-type domain-containing protein</fullName>
    </recommendedName>
</protein>
<dbReference type="PROSITE" id="PS01360">
    <property type="entry name" value="ZF_MYND_1"/>
    <property type="match status" value="1"/>
</dbReference>
<evidence type="ECO:0000313" key="6">
    <source>
        <dbReference type="EMBL" id="KAL2285016.1"/>
    </source>
</evidence>
<dbReference type="EMBL" id="JBAWTH010000033">
    <property type="protein sequence ID" value="KAL2285016.1"/>
    <property type="molecule type" value="Genomic_DNA"/>
</dbReference>
<evidence type="ECO:0000256" key="4">
    <source>
        <dbReference type="PROSITE-ProRule" id="PRU00134"/>
    </source>
</evidence>
<reference evidence="6 7" key="1">
    <citation type="submission" date="2024-03" db="EMBL/GenBank/DDBJ databases">
        <title>A high-quality draft genome sequence of Diaporthe vaccinii, a causative agent of upright dieback and viscid rot disease in cranberry plants.</title>
        <authorList>
            <person name="Sarrasin M."/>
            <person name="Lang B.F."/>
            <person name="Burger G."/>
        </authorList>
    </citation>
    <scope>NUCLEOTIDE SEQUENCE [LARGE SCALE GENOMIC DNA]</scope>
    <source>
        <strain evidence="6 7">IS7</strain>
    </source>
</reference>
<dbReference type="Proteomes" id="UP001600888">
    <property type="component" value="Unassembled WGS sequence"/>
</dbReference>
<keyword evidence="1" id="KW-0479">Metal-binding</keyword>
<gene>
    <name evidence="6" type="ORF">FJTKL_08544</name>
</gene>